<evidence type="ECO:0000313" key="1">
    <source>
        <dbReference type="EMBL" id="CAD9283095.1"/>
    </source>
</evidence>
<organism evidence="1">
    <name type="scientific">Grammatophora oceanica</name>
    <dbReference type="NCBI Taxonomy" id="210454"/>
    <lineage>
        <taxon>Eukaryota</taxon>
        <taxon>Sar</taxon>
        <taxon>Stramenopiles</taxon>
        <taxon>Ochrophyta</taxon>
        <taxon>Bacillariophyta</taxon>
        <taxon>Fragilariophyceae</taxon>
        <taxon>Fragilariophycidae</taxon>
        <taxon>Rhabdonematales</taxon>
        <taxon>Grammatophoraceae</taxon>
        <taxon>Grammatophora</taxon>
    </lineage>
</organism>
<accession>A0A7S1Y8A6</accession>
<sequence length="99" mass="11138">MFCLEQSVGRRAWCGVVDHEAPSFCEVVPPSFHSFTKNITLCSQHEYQELSLVSSQSHPVVWSAKHVSATYNHEIVRTCQILGGCRPTLSFFPLANSRK</sequence>
<protein>
    <submittedName>
        <fullName evidence="1">Uncharacterized protein</fullName>
    </submittedName>
</protein>
<reference evidence="1" key="1">
    <citation type="submission" date="2021-01" db="EMBL/GenBank/DDBJ databases">
        <authorList>
            <person name="Corre E."/>
            <person name="Pelletier E."/>
            <person name="Niang G."/>
            <person name="Scheremetjew M."/>
            <person name="Finn R."/>
            <person name="Kale V."/>
            <person name="Holt S."/>
            <person name="Cochrane G."/>
            <person name="Meng A."/>
            <person name="Brown T."/>
            <person name="Cohen L."/>
        </authorList>
    </citation>
    <scope>NUCLEOTIDE SEQUENCE</scope>
    <source>
        <strain evidence="1">CCMP 410</strain>
    </source>
</reference>
<dbReference type="EMBL" id="HBGK01023252">
    <property type="protein sequence ID" value="CAD9283095.1"/>
    <property type="molecule type" value="Transcribed_RNA"/>
</dbReference>
<name>A0A7S1Y8A6_9STRA</name>
<proteinExistence type="predicted"/>
<dbReference type="AlphaFoldDB" id="A0A7S1Y8A6"/>
<gene>
    <name evidence="1" type="ORF">GOCE00092_LOCUS12007</name>
</gene>